<dbReference type="NCBIfam" id="NF040494">
    <property type="entry name" value="nitrored_ArsF"/>
    <property type="match status" value="1"/>
</dbReference>
<dbReference type="AlphaFoldDB" id="X1MT18"/>
<organism evidence="1">
    <name type="scientific">marine sediment metagenome</name>
    <dbReference type="NCBI Taxonomy" id="412755"/>
    <lineage>
        <taxon>unclassified sequences</taxon>
        <taxon>metagenomes</taxon>
        <taxon>ecological metagenomes</taxon>
    </lineage>
</organism>
<evidence type="ECO:0000313" key="1">
    <source>
        <dbReference type="EMBL" id="GAI09514.1"/>
    </source>
</evidence>
<proteinExistence type="predicted"/>
<comment type="caution">
    <text evidence="1">The sequence shown here is derived from an EMBL/GenBank/DDBJ whole genome shotgun (WGS) entry which is preliminary data.</text>
</comment>
<name>X1MT18_9ZZZZ</name>
<gene>
    <name evidence="1" type="ORF">S06H3_17726</name>
</gene>
<dbReference type="EMBL" id="BARV01008887">
    <property type="protein sequence ID" value="GAI09514.1"/>
    <property type="molecule type" value="Genomic_DNA"/>
</dbReference>
<reference evidence="1" key="1">
    <citation type="journal article" date="2014" name="Front. Microbiol.">
        <title>High frequency of phylogenetically diverse reductive dehalogenase-homologous genes in deep subseafloor sedimentary metagenomes.</title>
        <authorList>
            <person name="Kawai M."/>
            <person name="Futagami T."/>
            <person name="Toyoda A."/>
            <person name="Takaki Y."/>
            <person name="Nishi S."/>
            <person name="Hori S."/>
            <person name="Arai W."/>
            <person name="Tsubouchi T."/>
            <person name="Morono Y."/>
            <person name="Uchiyama I."/>
            <person name="Ito T."/>
            <person name="Fujiyama A."/>
            <person name="Inagaki F."/>
            <person name="Takami H."/>
        </authorList>
    </citation>
    <scope>NUCLEOTIDE SEQUENCE</scope>
    <source>
        <strain evidence="1">Expedition CK06-06</strain>
    </source>
</reference>
<accession>X1MT18</accession>
<evidence type="ECO:0008006" key="2">
    <source>
        <dbReference type="Google" id="ProtNLM"/>
    </source>
</evidence>
<dbReference type="InterPro" id="IPR047698">
    <property type="entry name" value="ArsF-like"/>
</dbReference>
<sequence length="114" mass="12651">MLCACGSPAPEVSSKPGTSSLPADRVEVVYFHRAQRCNSCIYAEAGIHYTVETYFKDELASGKVIFKAVNIGDKENATIVKKYGAFTSSLFINTIREGTDHIEEVTDIWFPIRQ</sequence>
<protein>
    <recommendedName>
        <fullName evidence="2">Thioredoxin domain-containing protein</fullName>
    </recommendedName>
</protein>